<dbReference type="GO" id="GO:0042373">
    <property type="term" value="P:vitamin K metabolic process"/>
    <property type="evidence" value="ECO:0007669"/>
    <property type="project" value="InterPro"/>
</dbReference>
<dbReference type="PANTHER" id="PTHR14519:SF5">
    <property type="entry name" value="VITAMIN K EPOXIDE REDUCTASE COMPLEX SUBUNIT 1-LIKE PROTEIN 1"/>
    <property type="match status" value="1"/>
</dbReference>
<protein>
    <recommendedName>
        <fullName evidence="3">vitamin-K-epoxide reductase (warfarin-sensitive)</fullName>
        <ecNumber evidence="3">1.17.4.4</ecNumber>
    </recommendedName>
</protein>
<dbReference type="CDD" id="cd12917">
    <property type="entry name" value="VKOR_euk"/>
    <property type="match status" value="1"/>
</dbReference>
<feature type="domain" description="Vitamin K epoxide reductase" evidence="13">
    <location>
        <begin position="10"/>
        <end position="158"/>
    </location>
</feature>
<accession>A0A8S9TL06</accession>
<dbReference type="PANTHER" id="PTHR14519">
    <property type="entry name" value="VITAMIN K EPOXIDE REDUCTASE COMPLEX, SUBUNIT 1"/>
    <property type="match status" value="1"/>
</dbReference>
<dbReference type="InterPro" id="IPR042406">
    <property type="entry name" value="VKORC1/VKORC1L1"/>
</dbReference>
<keyword evidence="8" id="KW-0560">Oxidoreductase</keyword>
<feature type="non-terminal residue" evidence="14">
    <location>
        <position position="1"/>
    </location>
</feature>
<keyword evidence="10" id="KW-1015">Disulfide bond</keyword>
<dbReference type="GO" id="GO:0005789">
    <property type="term" value="C:endoplasmic reticulum membrane"/>
    <property type="evidence" value="ECO:0007669"/>
    <property type="project" value="UniProtKB-SubCell"/>
</dbReference>
<keyword evidence="7 12" id="KW-1133">Transmembrane helix</keyword>
<evidence type="ECO:0000256" key="8">
    <source>
        <dbReference type="ARBA" id="ARBA00023002"/>
    </source>
</evidence>
<gene>
    <name evidence="14" type="ORF">GN958_ATG21150</name>
</gene>
<evidence type="ECO:0000259" key="13">
    <source>
        <dbReference type="SMART" id="SM00756"/>
    </source>
</evidence>
<evidence type="ECO:0000256" key="4">
    <source>
        <dbReference type="ARBA" id="ARBA00022692"/>
    </source>
</evidence>
<dbReference type="InterPro" id="IPR038354">
    <property type="entry name" value="VKOR_sf"/>
</dbReference>
<name>A0A8S9TL06_PHYIN</name>
<dbReference type="Gene3D" id="1.20.1440.130">
    <property type="entry name" value="VKOR domain"/>
    <property type="match status" value="1"/>
</dbReference>
<comment type="subcellular location">
    <subcellularLocation>
        <location evidence="1">Endoplasmic reticulum membrane</location>
        <topology evidence="1">Multi-pass membrane protein</topology>
    </subcellularLocation>
</comment>
<evidence type="ECO:0000256" key="10">
    <source>
        <dbReference type="ARBA" id="ARBA00023157"/>
    </source>
</evidence>
<dbReference type="EC" id="1.17.4.4" evidence="3"/>
<dbReference type="SMART" id="SM00756">
    <property type="entry name" value="VKc"/>
    <property type="match status" value="1"/>
</dbReference>
<comment type="similarity">
    <text evidence="2">Belongs to the VKOR family.</text>
</comment>
<keyword evidence="5" id="KW-0874">Quinone</keyword>
<evidence type="ECO:0000256" key="11">
    <source>
        <dbReference type="ARBA" id="ARBA00023284"/>
    </source>
</evidence>
<sequence length="179" mass="19874">FVALQVQRTMLKHGTRLSVLGASGVAVSIYAIHVKRQKMKLHDGYVALCDSETFSCSQVLTSEYSALLSHLNLVGKASILNVSNAHLGVLAYSLFPLYPVVRKMPYHAQFYTAVSSCMVVAMVYLAYILAFVLRDFCIVCVATYVITGALLWSSLNLWQALATRRARIYGTIYITCSYK</sequence>
<proteinExistence type="inferred from homology"/>
<keyword evidence="11" id="KW-0676">Redox-active center</keyword>
<evidence type="ECO:0000256" key="2">
    <source>
        <dbReference type="ARBA" id="ARBA00006214"/>
    </source>
</evidence>
<reference evidence="14" key="1">
    <citation type="submission" date="2020-03" db="EMBL/GenBank/DDBJ databases">
        <title>Hybrid Assembly of Korean Phytophthora infestans isolates.</title>
        <authorList>
            <person name="Prokchorchik M."/>
            <person name="Lee Y."/>
            <person name="Seo J."/>
            <person name="Cho J.-H."/>
            <person name="Park Y.-E."/>
            <person name="Jang D.-C."/>
            <person name="Im J.-S."/>
            <person name="Choi J.-G."/>
            <person name="Park H.-J."/>
            <person name="Lee G.-B."/>
            <person name="Lee Y.-G."/>
            <person name="Hong S.-Y."/>
            <person name="Cho K."/>
            <person name="Sohn K.H."/>
        </authorList>
    </citation>
    <scope>NUCLEOTIDE SEQUENCE</scope>
    <source>
        <strain evidence="14">KR_2_A2</strain>
    </source>
</reference>
<dbReference type="GO" id="GO:0048038">
    <property type="term" value="F:quinone binding"/>
    <property type="evidence" value="ECO:0007669"/>
    <property type="project" value="UniProtKB-KW"/>
</dbReference>
<evidence type="ECO:0000313" key="14">
    <source>
        <dbReference type="EMBL" id="KAF4129655.1"/>
    </source>
</evidence>
<dbReference type="InterPro" id="IPR012932">
    <property type="entry name" value="VKOR"/>
</dbReference>
<evidence type="ECO:0000256" key="9">
    <source>
        <dbReference type="ARBA" id="ARBA00023136"/>
    </source>
</evidence>
<comment type="caution">
    <text evidence="14">The sequence shown here is derived from an EMBL/GenBank/DDBJ whole genome shotgun (WGS) entry which is preliminary data.</text>
</comment>
<feature type="transmembrane region" description="Helical" evidence="12">
    <location>
        <begin position="14"/>
        <end position="32"/>
    </location>
</feature>
<dbReference type="EMBL" id="JAACNO010002937">
    <property type="protein sequence ID" value="KAF4129655.1"/>
    <property type="molecule type" value="Genomic_DNA"/>
</dbReference>
<feature type="transmembrane region" description="Helical" evidence="12">
    <location>
        <begin position="110"/>
        <end position="130"/>
    </location>
</feature>
<dbReference type="Proteomes" id="UP000704712">
    <property type="component" value="Unassembled WGS sequence"/>
</dbReference>
<dbReference type="GO" id="GO:0047057">
    <property type="term" value="F:vitamin-K-epoxide reductase (warfarin-sensitive) activity"/>
    <property type="evidence" value="ECO:0007669"/>
    <property type="project" value="UniProtKB-EC"/>
</dbReference>
<evidence type="ECO:0000256" key="6">
    <source>
        <dbReference type="ARBA" id="ARBA00022824"/>
    </source>
</evidence>
<organism evidence="14 15">
    <name type="scientific">Phytophthora infestans</name>
    <name type="common">Potato late blight agent</name>
    <name type="synonym">Botrytis infestans</name>
    <dbReference type="NCBI Taxonomy" id="4787"/>
    <lineage>
        <taxon>Eukaryota</taxon>
        <taxon>Sar</taxon>
        <taxon>Stramenopiles</taxon>
        <taxon>Oomycota</taxon>
        <taxon>Peronosporomycetes</taxon>
        <taxon>Peronosporales</taxon>
        <taxon>Peronosporaceae</taxon>
        <taxon>Phytophthora</taxon>
    </lineage>
</organism>
<keyword evidence="6" id="KW-0256">Endoplasmic reticulum</keyword>
<dbReference type="Pfam" id="PF07884">
    <property type="entry name" value="VKOR"/>
    <property type="match status" value="1"/>
</dbReference>
<evidence type="ECO:0000313" key="15">
    <source>
        <dbReference type="Proteomes" id="UP000704712"/>
    </source>
</evidence>
<keyword evidence="9 12" id="KW-0472">Membrane</keyword>
<dbReference type="AlphaFoldDB" id="A0A8S9TL06"/>
<evidence type="ECO:0000256" key="1">
    <source>
        <dbReference type="ARBA" id="ARBA00004477"/>
    </source>
</evidence>
<evidence type="ECO:0000256" key="5">
    <source>
        <dbReference type="ARBA" id="ARBA00022719"/>
    </source>
</evidence>
<evidence type="ECO:0000256" key="7">
    <source>
        <dbReference type="ARBA" id="ARBA00022989"/>
    </source>
</evidence>
<keyword evidence="4 12" id="KW-0812">Transmembrane</keyword>
<evidence type="ECO:0000256" key="3">
    <source>
        <dbReference type="ARBA" id="ARBA00012278"/>
    </source>
</evidence>
<feature type="transmembrane region" description="Helical" evidence="12">
    <location>
        <begin position="136"/>
        <end position="158"/>
    </location>
</feature>
<evidence type="ECO:0000256" key="12">
    <source>
        <dbReference type="SAM" id="Phobius"/>
    </source>
</evidence>